<comment type="caution">
    <text evidence="1">The sequence shown here is derived from an EMBL/GenBank/DDBJ whole genome shotgun (WGS) entry which is preliminary data.</text>
</comment>
<evidence type="ECO:0000313" key="2">
    <source>
        <dbReference type="Proteomes" id="UP000655759"/>
    </source>
</evidence>
<dbReference type="Proteomes" id="UP000655759">
    <property type="component" value="Unassembled WGS sequence"/>
</dbReference>
<name>A0A812EY53_9ARCH</name>
<organism evidence="1 2">
    <name type="scientific">Candidatus Nitrosotenuis uzonensis</name>
    <dbReference type="NCBI Taxonomy" id="1407055"/>
    <lineage>
        <taxon>Archaea</taxon>
        <taxon>Nitrososphaerota</taxon>
        <taxon>Candidatus Nitrosotenuis</taxon>
    </lineage>
</organism>
<sequence>MQNLFVLGLGSSKLNKATWLELMPYQSFKDDWHLKKILPKISDVAFFFYRKENRTRIIIRTNDSEKGLFLKIDQVEAAEIKEPELVFPYVKRLRLKRHYAIPIVLQEQRSQLYNIFEQIHKEECVVACYARKDPYGAASVWSWISSKESGSDQEKRLGPQLRNYIESAKQKAKNTEFYQCEVIFGVQDKRHFELLKMTVPDGISKTMTISQKKFSFRKFHNIENNFPFATFCPKRPMIPSKTFPMLNGTELLSIVSLPEDVTRLRISLGMYVPYSQGPQQPIEDVDI</sequence>
<reference evidence="1" key="1">
    <citation type="submission" date="2021-02" db="EMBL/GenBank/DDBJ databases">
        <authorList>
            <person name="Han P."/>
        </authorList>
    </citation>
    <scope>NUCLEOTIDE SEQUENCE</scope>
    <source>
        <strain evidence="1">Candidatus Nitrosotenuis uzonensis 5A</strain>
    </source>
</reference>
<proteinExistence type="predicted"/>
<accession>A0A812EY53</accession>
<dbReference type="AlphaFoldDB" id="A0A812EY53"/>
<dbReference type="EMBL" id="CAJNAQ010000002">
    <property type="protein sequence ID" value="CAE6485613.1"/>
    <property type="molecule type" value="Genomic_DNA"/>
</dbReference>
<evidence type="ECO:0000313" key="1">
    <source>
        <dbReference type="EMBL" id="CAE6485613.1"/>
    </source>
</evidence>
<protein>
    <submittedName>
        <fullName evidence="1">Uncharacterized protein</fullName>
    </submittedName>
</protein>
<gene>
    <name evidence="1" type="ORF">NUZ5A_20034</name>
</gene>